<keyword evidence="3" id="KW-0804">Transcription</keyword>
<dbReference type="SUPFAM" id="SSF46785">
    <property type="entry name" value="Winged helix' DNA-binding domain"/>
    <property type="match status" value="1"/>
</dbReference>
<dbReference type="InterPro" id="IPR011711">
    <property type="entry name" value="GntR_C"/>
</dbReference>
<dbReference type="InterPro" id="IPR000524">
    <property type="entry name" value="Tscrpt_reg_HTH_GntR"/>
</dbReference>
<feature type="region of interest" description="Disordered" evidence="4">
    <location>
        <begin position="1"/>
        <end position="74"/>
    </location>
</feature>
<dbReference type="Gene3D" id="1.20.120.530">
    <property type="entry name" value="GntR ligand-binding domain-like"/>
    <property type="match status" value="1"/>
</dbReference>
<dbReference type="CDD" id="cd07377">
    <property type="entry name" value="WHTH_GntR"/>
    <property type="match status" value="1"/>
</dbReference>
<dbReference type="Pfam" id="PF07729">
    <property type="entry name" value="FCD"/>
    <property type="match status" value="1"/>
</dbReference>
<dbReference type="PANTHER" id="PTHR43537">
    <property type="entry name" value="TRANSCRIPTIONAL REGULATOR, GNTR FAMILY"/>
    <property type="match status" value="1"/>
</dbReference>
<dbReference type="PROSITE" id="PS50949">
    <property type="entry name" value="HTH_GNTR"/>
    <property type="match status" value="1"/>
</dbReference>
<reference evidence="6" key="1">
    <citation type="submission" date="2021-04" db="EMBL/GenBank/DDBJ databases">
        <title>Sequencing of actinobacteria type strains.</title>
        <authorList>
            <person name="Nguyen G.-S."/>
            <person name="Wentzel A."/>
        </authorList>
    </citation>
    <scope>NUCLEOTIDE SEQUENCE</scope>
    <source>
        <strain evidence="6">DSM 42095</strain>
    </source>
</reference>
<dbReference type="SUPFAM" id="SSF48008">
    <property type="entry name" value="GntR ligand-binding domain-like"/>
    <property type="match status" value="1"/>
</dbReference>
<dbReference type="SMART" id="SM00345">
    <property type="entry name" value="HTH_GNTR"/>
    <property type="match status" value="1"/>
</dbReference>
<evidence type="ECO:0000256" key="2">
    <source>
        <dbReference type="ARBA" id="ARBA00023125"/>
    </source>
</evidence>
<evidence type="ECO:0000256" key="1">
    <source>
        <dbReference type="ARBA" id="ARBA00023015"/>
    </source>
</evidence>
<evidence type="ECO:0000259" key="5">
    <source>
        <dbReference type="PROSITE" id="PS50949"/>
    </source>
</evidence>
<feature type="compositionally biased region" description="Low complexity" evidence="4">
    <location>
        <begin position="63"/>
        <end position="74"/>
    </location>
</feature>
<dbReference type="Proteomes" id="UP000675554">
    <property type="component" value="Unassembled WGS sequence"/>
</dbReference>
<dbReference type="GO" id="GO:0003700">
    <property type="term" value="F:DNA-binding transcription factor activity"/>
    <property type="evidence" value="ECO:0007669"/>
    <property type="project" value="InterPro"/>
</dbReference>
<dbReference type="EMBL" id="JAGSMN010000390">
    <property type="protein sequence ID" value="MBR7674838.1"/>
    <property type="molecule type" value="Genomic_DNA"/>
</dbReference>
<dbReference type="InterPro" id="IPR036388">
    <property type="entry name" value="WH-like_DNA-bd_sf"/>
</dbReference>
<feature type="domain" description="HTH gntR-type" evidence="5">
    <location>
        <begin position="97"/>
        <end position="164"/>
    </location>
</feature>
<name>A0A8T4IT22_9ACTN</name>
<dbReference type="SMART" id="SM00895">
    <property type="entry name" value="FCD"/>
    <property type="match status" value="1"/>
</dbReference>
<protein>
    <submittedName>
        <fullName evidence="6">GntR family transcriptional regulator</fullName>
    </submittedName>
</protein>
<organism evidence="6 7">
    <name type="scientific">Streptomyces daliensis</name>
    <dbReference type="NCBI Taxonomy" id="299421"/>
    <lineage>
        <taxon>Bacteria</taxon>
        <taxon>Bacillati</taxon>
        <taxon>Actinomycetota</taxon>
        <taxon>Actinomycetes</taxon>
        <taxon>Kitasatosporales</taxon>
        <taxon>Streptomycetaceae</taxon>
        <taxon>Streptomyces</taxon>
    </lineage>
</organism>
<dbReference type="GO" id="GO:0003677">
    <property type="term" value="F:DNA binding"/>
    <property type="evidence" value="ECO:0007669"/>
    <property type="project" value="UniProtKB-KW"/>
</dbReference>
<keyword evidence="1" id="KW-0805">Transcription regulation</keyword>
<dbReference type="InterPro" id="IPR036390">
    <property type="entry name" value="WH_DNA-bd_sf"/>
</dbReference>
<dbReference type="AlphaFoldDB" id="A0A8T4IT22"/>
<proteinExistence type="predicted"/>
<evidence type="ECO:0000256" key="3">
    <source>
        <dbReference type="ARBA" id="ARBA00023163"/>
    </source>
</evidence>
<dbReference type="Pfam" id="PF00392">
    <property type="entry name" value="GntR"/>
    <property type="match status" value="1"/>
</dbReference>
<comment type="caution">
    <text evidence="6">The sequence shown here is derived from an EMBL/GenBank/DDBJ whole genome shotgun (WGS) entry which is preliminary data.</text>
</comment>
<keyword evidence="7" id="KW-1185">Reference proteome</keyword>
<gene>
    <name evidence="6" type="ORF">KDA82_17775</name>
</gene>
<feature type="compositionally biased region" description="Basic and acidic residues" evidence="4">
    <location>
        <begin position="31"/>
        <end position="44"/>
    </location>
</feature>
<evidence type="ECO:0000256" key="4">
    <source>
        <dbReference type="SAM" id="MobiDB-lite"/>
    </source>
</evidence>
<sequence>MEQTRAEGPIRPGRNALRTRVPAQSGPASRADGDPAARGEHVHSEPAPPGTATAPPERPAAPAPSATSAGRVPAPAAARVLAPGAPGAVKPKLPERHSVRAQILSALRDALLSGELASGEVYSAPALAERFGVSPTPVREAMQQLASEGSVETVPNRGFRVAECSARDLAELAEIRVMLEVPAVLRLARTVPPERWDDLRPLADDTLTAAARGDRSAYAAADRVFHRALLELTGNRRLAEVAEDVQLRAQRCPARTAAQAPGAKAACAAELLGEASEHLALLDALQCRDLVTAERVLREHVAAAG</sequence>
<evidence type="ECO:0000313" key="6">
    <source>
        <dbReference type="EMBL" id="MBR7674838.1"/>
    </source>
</evidence>
<keyword evidence="2" id="KW-0238">DNA-binding</keyword>
<accession>A0A8T4IT22</accession>
<evidence type="ECO:0000313" key="7">
    <source>
        <dbReference type="Proteomes" id="UP000675554"/>
    </source>
</evidence>
<dbReference type="Gene3D" id="1.10.10.10">
    <property type="entry name" value="Winged helix-like DNA-binding domain superfamily/Winged helix DNA-binding domain"/>
    <property type="match status" value="1"/>
</dbReference>
<dbReference type="PANTHER" id="PTHR43537:SF45">
    <property type="entry name" value="GNTR FAMILY REGULATORY PROTEIN"/>
    <property type="match status" value="1"/>
</dbReference>
<dbReference type="InterPro" id="IPR008920">
    <property type="entry name" value="TF_FadR/GntR_C"/>
</dbReference>